<dbReference type="KEGG" id="psua:FLK61_30650"/>
<accession>A0A859FE00</accession>
<keyword evidence="3" id="KW-1185">Reference proteome</keyword>
<evidence type="ECO:0000313" key="2">
    <source>
        <dbReference type="EMBL" id="QKS71078.1"/>
    </source>
</evidence>
<sequence>MEIIRRQYIAPMLFIESPLITFALPLLFLLFLPKEILQVMIRLSPSVALVGLVVIYGMHIFHSLPTEHYFLTIFMSSNACLLLIEKGVEVRERMLKKQINSHYLEQLKKQA</sequence>
<keyword evidence="1" id="KW-0472">Membrane</keyword>
<evidence type="ECO:0000313" key="3">
    <source>
        <dbReference type="Proteomes" id="UP000318138"/>
    </source>
</evidence>
<keyword evidence="1" id="KW-1133">Transmembrane helix</keyword>
<dbReference type="AlphaFoldDB" id="A0A859FE00"/>
<feature type="transmembrane region" description="Helical" evidence="1">
    <location>
        <begin position="39"/>
        <end position="62"/>
    </location>
</feature>
<keyword evidence="1" id="KW-0812">Transmembrane</keyword>
<reference evidence="3" key="1">
    <citation type="submission" date="2019-07" db="EMBL/GenBank/DDBJ databases">
        <title>Bacillus alkalisoli sp. nov. isolated from saline soil.</title>
        <authorList>
            <person name="Sun J.-Q."/>
            <person name="Xu L."/>
        </authorList>
    </citation>
    <scope>NUCLEOTIDE SEQUENCE [LARGE SCALE GENOMIC DNA]</scope>
    <source>
        <strain evidence="3">M4U3P1</strain>
    </source>
</reference>
<feature type="transmembrane region" description="Helical" evidence="1">
    <location>
        <begin position="12"/>
        <end position="32"/>
    </location>
</feature>
<dbReference type="EMBL" id="CP041372">
    <property type="protein sequence ID" value="QKS71078.1"/>
    <property type="molecule type" value="Genomic_DNA"/>
</dbReference>
<evidence type="ECO:0000256" key="1">
    <source>
        <dbReference type="SAM" id="Phobius"/>
    </source>
</evidence>
<name>A0A859FE00_9BACI</name>
<gene>
    <name evidence="2" type="ORF">FLK61_30650</name>
</gene>
<protein>
    <submittedName>
        <fullName evidence="2">Uncharacterized protein</fullName>
    </submittedName>
</protein>
<organism evidence="2 3">
    <name type="scientific">Paenalkalicoccus suaedae</name>
    <dbReference type="NCBI Taxonomy" id="2592382"/>
    <lineage>
        <taxon>Bacteria</taxon>
        <taxon>Bacillati</taxon>
        <taxon>Bacillota</taxon>
        <taxon>Bacilli</taxon>
        <taxon>Bacillales</taxon>
        <taxon>Bacillaceae</taxon>
        <taxon>Paenalkalicoccus</taxon>
    </lineage>
</organism>
<proteinExistence type="predicted"/>
<dbReference type="Proteomes" id="UP000318138">
    <property type="component" value="Chromosome"/>
</dbReference>